<organism evidence="1 2">
    <name type="scientific">Candidatus Yanofskybacteria bacterium GW2011_GWB1_45_11</name>
    <dbReference type="NCBI Taxonomy" id="1619026"/>
    <lineage>
        <taxon>Bacteria</taxon>
        <taxon>Candidatus Yanofskyibacteriota</taxon>
    </lineage>
</organism>
<accession>A0A0G1NBF2</accession>
<comment type="caution">
    <text evidence="1">The sequence shown here is derived from an EMBL/GenBank/DDBJ whole genome shotgun (WGS) entry which is preliminary data.</text>
</comment>
<dbReference type="Proteomes" id="UP000034368">
    <property type="component" value="Unassembled WGS sequence"/>
</dbReference>
<dbReference type="AlphaFoldDB" id="A0A0G1NBF2"/>
<proteinExistence type="predicted"/>
<protein>
    <recommendedName>
        <fullName evidence="3">Isochorismatase hydrolase</fullName>
    </recommendedName>
</protein>
<gene>
    <name evidence="1" type="ORF">UW90_C0001G0030</name>
</gene>
<dbReference type="EMBL" id="LCKD01000001">
    <property type="protein sequence ID" value="KKT90442.1"/>
    <property type="molecule type" value="Genomic_DNA"/>
</dbReference>
<evidence type="ECO:0008006" key="3">
    <source>
        <dbReference type="Google" id="ProtNLM"/>
    </source>
</evidence>
<reference evidence="1 2" key="1">
    <citation type="journal article" date="2015" name="Nature">
        <title>rRNA introns, odd ribosomes, and small enigmatic genomes across a large radiation of phyla.</title>
        <authorList>
            <person name="Brown C.T."/>
            <person name="Hug L.A."/>
            <person name="Thomas B.C."/>
            <person name="Sharon I."/>
            <person name="Castelle C.J."/>
            <person name="Singh A."/>
            <person name="Wilkins M.J."/>
            <person name="Williams K.H."/>
            <person name="Banfield J.F."/>
        </authorList>
    </citation>
    <scope>NUCLEOTIDE SEQUENCE [LARGE SCALE GENOMIC DNA]</scope>
</reference>
<evidence type="ECO:0000313" key="2">
    <source>
        <dbReference type="Proteomes" id="UP000034368"/>
    </source>
</evidence>
<sequence length="69" mass="8052">MRYQFLSVDLQNDFTAEGGKHYKIRPSINFDKEVLFPFLKEKGIKISEIISDYRQPRLGDRDESCIPGT</sequence>
<name>A0A0G1NBF2_9BACT</name>
<evidence type="ECO:0000313" key="1">
    <source>
        <dbReference type="EMBL" id="KKT90442.1"/>
    </source>
</evidence>